<evidence type="ECO:0000313" key="2">
    <source>
        <dbReference type="EMBL" id="MFL9466893.1"/>
    </source>
</evidence>
<keyword evidence="3" id="KW-1185">Reference proteome</keyword>
<sequence>MITTSAKGENRLRKSRYSSRGSIYLFAPMIDFNVMAEVGDTPP</sequence>
<dbReference type="RefSeq" id="WP_272899738.1">
    <property type="nucleotide sequence ID" value="NZ_JBFQGM010000030.1"/>
</dbReference>
<evidence type="ECO:0008006" key="4">
    <source>
        <dbReference type="Google" id="ProtNLM"/>
    </source>
</evidence>
<name>A0ABW8X0M9_9CYAN</name>
<proteinExistence type="predicted"/>
<keyword evidence="1" id="KW-0812">Transmembrane</keyword>
<reference evidence="2 3" key="1">
    <citation type="submission" date="2024-07" db="EMBL/GenBank/DDBJ databases">
        <authorList>
            <person name="Tripathy S."/>
        </authorList>
    </citation>
    <scope>NUCLEOTIDE SEQUENCE [LARGE SCALE GENOMIC DNA]</scope>
    <source>
        <strain evidence="2 3">VB-61278_2</strain>
    </source>
</reference>
<evidence type="ECO:0000313" key="3">
    <source>
        <dbReference type="Proteomes" id="UP001628874"/>
    </source>
</evidence>
<accession>A0ABW8X0M9</accession>
<evidence type="ECO:0000256" key="1">
    <source>
        <dbReference type="SAM" id="Phobius"/>
    </source>
</evidence>
<organism evidence="2 3">
    <name type="scientific">Scytonema tolypothrichoides VB-61278_2</name>
    <dbReference type="NCBI Taxonomy" id="3232314"/>
    <lineage>
        <taxon>Bacteria</taxon>
        <taxon>Bacillati</taxon>
        <taxon>Cyanobacteriota</taxon>
        <taxon>Cyanophyceae</taxon>
        <taxon>Nostocales</taxon>
        <taxon>Scytonemataceae</taxon>
        <taxon>Scytonema</taxon>
    </lineage>
</organism>
<feature type="transmembrane region" description="Helical" evidence="1">
    <location>
        <begin position="21"/>
        <end position="39"/>
    </location>
</feature>
<dbReference type="Proteomes" id="UP001628874">
    <property type="component" value="Unassembled WGS sequence"/>
</dbReference>
<keyword evidence="1" id="KW-0472">Membrane</keyword>
<dbReference type="EMBL" id="JBFQGM010000030">
    <property type="protein sequence ID" value="MFL9466893.1"/>
    <property type="molecule type" value="Genomic_DNA"/>
</dbReference>
<comment type="caution">
    <text evidence="2">The sequence shown here is derived from an EMBL/GenBank/DDBJ whole genome shotgun (WGS) entry which is preliminary data.</text>
</comment>
<gene>
    <name evidence="2" type="ORF">AB0759_40615</name>
</gene>
<keyword evidence="1" id="KW-1133">Transmembrane helix</keyword>
<protein>
    <recommendedName>
        <fullName evidence="4">Transposase</fullName>
    </recommendedName>
</protein>